<evidence type="ECO:0000256" key="2">
    <source>
        <dbReference type="ARBA" id="ARBA00001946"/>
    </source>
</evidence>
<gene>
    <name evidence="12" type="ORF">TL08_21110</name>
</gene>
<evidence type="ECO:0000313" key="13">
    <source>
        <dbReference type="Proteomes" id="UP000095210"/>
    </source>
</evidence>
<sequence>MKRLPINPALGMDLVNARTLGQDTSSTVSVVIPAHNEETTIEHVVSEAFRSLDILDVQGEVLVSASGCTDDTAVAAQHAGATVVTAPIGKGAAITDGVAHARGDIICLVDGDLKYFGDPPLVALLVDPILRGISDACVSDLYWRPLYPQMWLHGFFAPIAGLLFPEMLARVGTTPWSGQRAARRNLWPESLPADFTADIALLLHWNRHAKTLRSVLADDWVNPQRPKHDLMSQELDVLIAHAISENRIDADAAPKIRNWYESTHKEMATYKPDVDDPHEFERRILSRSIIALHQHLELPGALPRG</sequence>
<comment type="catalytic activity">
    <reaction evidence="9">
        <text>(2R)-3-phosphoglycerate + UDP-alpha-D-glucose = (2R)-2-O-(alpha-D-glucopyranosyl)-3-phospho-glycerate + UDP + H(+)</text>
        <dbReference type="Rhea" id="RHEA:31319"/>
        <dbReference type="ChEBI" id="CHEBI:15378"/>
        <dbReference type="ChEBI" id="CHEBI:58223"/>
        <dbReference type="ChEBI" id="CHEBI:58272"/>
        <dbReference type="ChEBI" id="CHEBI:58885"/>
        <dbReference type="ChEBI" id="CHEBI:62600"/>
        <dbReference type="EC" id="2.4.1.266"/>
    </reaction>
    <physiologicalReaction direction="left-to-right" evidence="9">
        <dbReference type="Rhea" id="RHEA:31320"/>
    </physiologicalReaction>
</comment>
<keyword evidence="5 12" id="KW-0808">Transferase</keyword>
<evidence type="ECO:0000313" key="12">
    <source>
        <dbReference type="EMBL" id="AOS65012.1"/>
    </source>
</evidence>
<keyword evidence="4" id="KW-0328">Glycosyltransferase</keyword>
<dbReference type="Gene3D" id="3.90.550.10">
    <property type="entry name" value="Spore Coat Polysaccharide Biosynthesis Protein SpsA, Chain A"/>
    <property type="match status" value="1"/>
</dbReference>
<comment type="catalytic activity">
    <reaction evidence="10">
        <text>an NDP-alpha-D-glucose + (2R)-3-phosphoglycerate = (2R)-2-O-(alpha-D-glucopyranosyl)-3-phospho-glycerate + a ribonucleoside 5'-diphosphate + H(+)</text>
        <dbReference type="Rhea" id="RHEA:47244"/>
        <dbReference type="ChEBI" id="CHEBI:15378"/>
        <dbReference type="ChEBI" id="CHEBI:57930"/>
        <dbReference type="ChEBI" id="CHEBI:58272"/>
        <dbReference type="ChEBI" id="CHEBI:62600"/>
        <dbReference type="ChEBI" id="CHEBI:76533"/>
        <dbReference type="EC" id="2.4.1.266"/>
    </reaction>
    <physiologicalReaction direction="left-to-right" evidence="10">
        <dbReference type="Rhea" id="RHEA:47245"/>
    </physiologicalReaction>
</comment>
<comment type="cofactor">
    <cofactor evidence="1">
        <name>Mn(2+)</name>
        <dbReference type="ChEBI" id="CHEBI:29035"/>
    </cofactor>
</comment>
<keyword evidence="13" id="KW-1185">Reference proteome</keyword>
<dbReference type="AlphaFoldDB" id="A0AAC9N0F4"/>
<dbReference type="Proteomes" id="UP000095210">
    <property type="component" value="Chromosome"/>
</dbReference>
<dbReference type="Pfam" id="PF00535">
    <property type="entry name" value="Glycos_transf_2"/>
    <property type="match status" value="1"/>
</dbReference>
<evidence type="ECO:0000256" key="3">
    <source>
        <dbReference type="ARBA" id="ARBA00006739"/>
    </source>
</evidence>
<dbReference type="InterPro" id="IPR050256">
    <property type="entry name" value="Glycosyltransferase_2"/>
</dbReference>
<evidence type="ECO:0000259" key="11">
    <source>
        <dbReference type="Pfam" id="PF00535"/>
    </source>
</evidence>
<name>A0AAC9N0F4_9PSEU</name>
<evidence type="ECO:0000256" key="8">
    <source>
        <dbReference type="ARBA" id="ARBA00040894"/>
    </source>
</evidence>
<feature type="domain" description="Glycosyltransferase 2-like" evidence="11">
    <location>
        <begin position="29"/>
        <end position="128"/>
    </location>
</feature>
<evidence type="ECO:0000256" key="4">
    <source>
        <dbReference type="ARBA" id="ARBA00022676"/>
    </source>
</evidence>
<dbReference type="SUPFAM" id="SSF53448">
    <property type="entry name" value="Nucleotide-diphospho-sugar transferases"/>
    <property type="match status" value="1"/>
</dbReference>
<dbReference type="PANTHER" id="PTHR48090:SF10">
    <property type="entry name" value="GLUCOSYL-3-PHOSPHOGLYCERATE SYNTHASE"/>
    <property type="match status" value="1"/>
</dbReference>
<evidence type="ECO:0000256" key="10">
    <source>
        <dbReference type="ARBA" id="ARBA00048997"/>
    </source>
</evidence>
<keyword evidence="6" id="KW-0460">Magnesium</keyword>
<comment type="cofactor">
    <cofactor evidence="2">
        <name>Mg(2+)</name>
        <dbReference type="ChEBI" id="CHEBI:18420"/>
    </cofactor>
</comment>
<accession>A0AAC9N0F4</accession>
<reference evidence="13" key="1">
    <citation type="submission" date="2016-03" db="EMBL/GenBank/DDBJ databases">
        <title>Complete genome sequence of the type strain Actinoalloteichus hymeniacidonis DSM 45092.</title>
        <authorList>
            <person name="Schaffert L."/>
            <person name="Albersmeier A."/>
            <person name="Winkler A."/>
            <person name="Kalinowski J."/>
            <person name="Zotchev S."/>
            <person name="Ruckert C."/>
        </authorList>
    </citation>
    <scope>NUCLEOTIDE SEQUENCE [LARGE SCALE GENOMIC DNA]</scope>
    <source>
        <strain evidence="13">HPA177(T) (DSM 45092(T))</strain>
    </source>
</reference>
<evidence type="ECO:0000256" key="6">
    <source>
        <dbReference type="ARBA" id="ARBA00022842"/>
    </source>
</evidence>
<organism evidence="12 13">
    <name type="scientific">Actinoalloteichus hymeniacidonis</name>
    <dbReference type="NCBI Taxonomy" id="340345"/>
    <lineage>
        <taxon>Bacteria</taxon>
        <taxon>Bacillati</taxon>
        <taxon>Actinomycetota</taxon>
        <taxon>Actinomycetes</taxon>
        <taxon>Pseudonocardiales</taxon>
        <taxon>Pseudonocardiaceae</taxon>
        <taxon>Actinoalloteichus</taxon>
    </lineage>
</organism>
<evidence type="ECO:0000256" key="5">
    <source>
        <dbReference type="ARBA" id="ARBA00022679"/>
    </source>
</evidence>
<dbReference type="InterPro" id="IPR029044">
    <property type="entry name" value="Nucleotide-diphossugar_trans"/>
</dbReference>
<dbReference type="GO" id="GO:0016757">
    <property type="term" value="F:glycosyltransferase activity"/>
    <property type="evidence" value="ECO:0007669"/>
    <property type="project" value="UniProtKB-KW"/>
</dbReference>
<evidence type="ECO:0000256" key="7">
    <source>
        <dbReference type="ARBA" id="ARBA00039022"/>
    </source>
</evidence>
<dbReference type="PANTHER" id="PTHR48090">
    <property type="entry name" value="UNDECAPRENYL-PHOSPHATE 4-DEOXY-4-FORMAMIDO-L-ARABINOSE TRANSFERASE-RELATED"/>
    <property type="match status" value="1"/>
</dbReference>
<dbReference type="KEGG" id="ahm:TL08_21110"/>
<evidence type="ECO:0000256" key="9">
    <source>
        <dbReference type="ARBA" id="ARBA00048689"/>
    </source>
</evidence>
<dbReference type="InterPro" id="IPR001173">
    <property type="entry name" value="Glyco_trans_2-like"/>
</dbReference>
<proteinExistence type="inferred from homology"/>
<comment type="similarity">
    <text evidence="3">Belongs to the glycosyltransferase 2 family.</text>
</comment>
<dbReference type="EC" id="2.4.1.266" evidence="7"/>
<protein>
    <recommendedName>
        <fullName evidence="8">Glucosyl-3-phosphoglycerate synthase</fullName>
        <ecNumber evidence="7">2.4.1.266</ecNumber>
    </recommendedName>
</protein>
<evidence type="ECO:0000256" key="1">
    <source>
        <dbReference type="ARBA" id="ARBA00001936"/>
    </source>
</evidence>
<dbReference type="EMBL" id="CP014859">
    <property type="protein sequence ID" value="AOS65012.1"/>
    <property type="molecule type" value="Genomic_DNA"/>
</dbReference>